<dbReference type="Pfam" id="PF12697">
    <property type="entry name" value="Abhydrolase_6"/>
    <property type="match status" value="1"/>
</dbReference>
<protein>
    <submittedName>
        <fullName evidence="2">Alpha/beta hydrolase</fullName>
    </submittedName>
</protein>
<evidence type="ECO:0000313" key="2">
    <source>
        <dbReference type="EMBL" id="MEK8045365.1"/>
    </source>
</evidence>
<gene>
    <name evidence="2" type="ORF">AACH00_03275</name>
</gene>
<keyword evidence="2" id="KW-0378">Hydrolase</keyword>
<dbReference type="EMBL" id="JBBUTI010000002">
    <property type="protein sequence ID" value="MEK8045365.1"/>
    <property type="molecule type" value="Genomic_DNA"/>
</dbReference>
<dbReference type="InterPro" id="IPR029058">
    <property type="entry name" value="AB_hydrolase_fold"/>
</dbReference>
<dbReference type="InterPro" id="IPR000073">
    <property type="entry name" value="AB_hydrolase_1"/>
</dbReference>
<comment type="caution">
    <text evidence="2">The sequence shown here is derived from an EMBL/GenBank/DDBJ whole genome shotgun (WGS) entry which is preliminary data.</text>
</comment>
<accession>A0ABU9C265</accession>
<reference evidence="2 3" key="1">
    <citation type="submission" date="2024-04" db="EMBL/GenBank/DDBJ databases">
        <title>Novel species of the genus Ideonella isolated from streams.</title>
        <authorList>
            <person name="Lu H."/>
        </authorList>
    </citation>
    <scope>NUCLEOTIDE SEQUENCE [LARGE SCALE GENOMIC DNA]</scope>
    <source>
        <strain evidence="2 3">LYT19W</strain>
    </source>
</reference>
<dbReference type="PANTHER" id="PTHR43433">
    <property type="entry name" value="HYDROLASE, ALPHA/BETA FOLD FAMILY PROTEIN"/>
    <property type="match status" value="1"/>
</dbReference>
<dbReference type="Gene3D" id="3.40.50.1820">
    <property type="entry name" value="alpha/beta hydrolase"/>
    <property type="match status" value="1"/>
</dbReference>
<evidence type="ECO:0000259" key="1">
    <source>
        <dbReference type="Pfam" id="PF12697"/>
    </source>
</evidence>
<sequence length="287" mass="30233">MNTPVAPPSSQAPCVLLRGLARGSGHWGQGQGGFADQLAHSLAPGALLLPDLPGNGMLWNDTSPTRVGAMTDALRQQLAPTLAQGPPVRLVAMSLGAMVALDWAHRFPAEVQSAALINTSLRGLSPPWMRLRPTAARAVLGAWLQAVVGLGDVEQREATVLRLTSQLAARNPALAARTMAHWVSLQTQYPVQPANLMRQLWAAARFKAPQTAPAMPVLVLNGAGDALVHPACSAAVAQAWGTPMCQHPTAGHDLPLDDPEWVAAQLSRWWRGLVPAPAQPDTPAATA</sequence>
<feature type="domain" description="AB hydrolase-1" evidence="1">
    <location>
        <begin position="15"/>
        <end position="264"/>
    </location>
</feature>
<organism evidence="2 3">
    <name type="scientific">Ideonella margarita</name>
    <dbReference type="NCBI Taxonomy" id="2984191"/>
    <lineage>
        <taxon>Bacteria</taxon>
        <taxon>Pseudomonadati</taxon>
        <taxon>Pseudomonadota</taxon>
        <taxon>Betaproteobacteria</taxon>
        <taxon>Burkholderiales</taxon>
        <taxon>Sphaerotilaceae</taxon>
        <taxon>Ideonella</taxon>
    </lineage>
</organism>
<dbReference type="PANTHER" id="PTHR43433:SF5">
    <property type="entry name" value="AB HYDROLASE-1 DOMAIN-CONTAINING PROTEIN"/>
    <property type="match status" value="1"/>
</dbReference>
<name>A0ABU9C265_9BURK</name>
<evidence type="ECO:0000313" key="3">
    <source>
        <dbReference type="Proteomes" id="UP001379945"/>
    </source>
</evidence>
<dbReference type="SUPFAM" id="SSF53474">
    <property type="entry name" value="alpha/beta-Hydrolases"/>
    <property type="match status" value="1"/>
</dbReference>
<proteinExistence type="predicted"/>
<dbReference type="InterPro" id="IPR050471">
    <property type="entry name" value="AB_hydrolase"/>
</dbReference>
<dbReference type="GO" id="GO:0016787">
    <property type="term" value="F:hydrolase activity"/>
    <property type="evidence" value="ECO:0007669"/>
    <property type="project" value="UniProtKB-KW"/>
</dbReference>
<dbReference type="RefSeq" id="WP_341397530.1">
    <property type="nucleotide sequence ID" value="NZ_JBBUTI010000002.1"/>
</dbReference>
<dbReference type="Proteomes" id="UP001379945">
    <property type="component" value="Unassembled WGS sequence"/>
</dbReference>
<keyword evidence="3" id="KW-1185">Reference proteome</keyword>